<reference evidence="5" key="1">
    <citation type="submission" date="2025-08" db="UniProtKB">
        <authorList>
            <consortium name="RefSeq"/>
        </authorList>
    </citation>
    <scope>IDENTIFICATION</scope>
    <source>
        <tissue evidence="5">Entire body</tissue>
    </source>
</reference>
<keyword evidence="1" id="KW-0472">Membrane</keyword>
<evidence type="ECO:0000256" key="2">
    <source>
        <dbReference type="SAM" id="SignalP"/>
    </source>
</evidence>
<sequence length="168" mass="19060">MGKFGFLFIMTVAIVAFLWTENVISIPTSVPPQAVTYDEYVIEHAISSQSAKNVALSMDVNSIEEPFGCQKCTDREMQYCLGNGLVNDHCCCDMNYTEKLPFIAHTCYFGRQLCKPVAGDCIEYQRLLLCCCNRHTLIHWKQKSVASNTPSLKAIVMLMLALYVWYLH</sequence>
<evidence type="ECO:0000313" key="5">
    <source>
        <dbReference type="RefSeq" id="XP_025835702.1"/>
    </source>
</evidence>
<keyword evidence="1" id="KW-1133">Transmembrane helix</keyword>
<feature type="transmembrane region" description="Helical" evidence="1">
    <location>
        <begin position="151"/>
        <end position="167"/>
    </location>
</feature>
<organism evidence="4 5">
    <name type="scientific">Agrilus planipennis</name>
    <name type="common">Emerald ash borer</name>
    <name type="synonym">Agrilus marcopoli</name>
    <dbReference type="NCBI Taxonomy" id="224129"/>
    <lineage>
        <taxon>Eukaryota</taxon>
        <taxon>Metazoa</taxon>
        <taxon>Ecdysozoa</taxon>
        <taxon>Arthropoda</taxon>
        <taxon>Hexapoda</taxon>
        <taxon>Insecta</taxon>
        <taxon>Pterygota</taxon>
        <taxon>Neoptera</taxon>
        <taxon>Endopterygota</taxon>
        <taxon>Coleoptera</taxon>
        <taxon>Polyphaga</taxon>
        <taxon>Elateriformia</taxon>
        <taxon>Buprestoidea</taxon>
        <taxon>Buprestidae</taxon>
        <taxon>Agrilinae</taxon>
        <taxon>Agrilus</taxon>
    </lineage>
</organism>
<dbReference type="RefSeq" id="XP_025835702.1">
    <property type="nucleotide sequence ID" value="XM_025979917.1"/>
</dbReference>
<proteinExistence type="predicted"/>
<dbReference type="InterPro" id="IPR058250">
    <property type="entry name" value="CCC"/>
</dbReference>
<gene>
    <name evidence="5" type="primary">LOC108735482</name>
</gene>
<dbReference type="OrthoDB" id="6610578at2759"/>
<feature type="signal peptide" evidence="2">
    <location>
        <begin position="1"/>
        <end position="25"/>
    </location>
</feature>
<evidence type="ECO:0000313" key="4">
    <source>
        <dbReference type="Proteomes" id="UP000192223"/>
    </source>
</evidence>
<protein>
    <submittedName>
        <fullName evidence="5">Uncharacterized protein LOC108735482 isoform X1</fullName>
    </submittedName>
</protein>
<feature type="domain" description="CCC" evidence="3">
    <location>
        <begin position="41"/>
        <end position="142"/>
    </location>
</feature>
<dbReference type="GeneID" id="108735482"/>
<evidence type="ECO:0000259" key="3">
    <source>
        <dbReference type="Pfam" id="PF26644"/>
    </source>
</evidence>
<accession>A0A7F5RI73</accession>
<dbReference type="InParanoid" id="A0A7F5RI73"/>
<name>A0A7F5RI73_AGRPL</name>
<feature type="chain" id="PRO_5028927237" evidence="2">
    <location>
        <begin position="26"/>
        <end position="168"/>
    </location>
</feature>
<dbReference type="Pfam" id="PF26644">
    <property type="entry name" value="CCC"/>
    <property type="match status" value="1"/>
</dbReference>
<evidence type="ECO:0000256" key="1">
    <source>
        <dbReference type="SAM" id="Phobius"/>
    </source>
</evidence>
<keyword evidence="4" id="KW-1185">Reference proteome</keyword>
<dbReference type="KEGG" id="apln:108735482"/>
<dbReference type="Proteomes" id="UP000192223">
    <property type="component" value="Unplaced"/>
</dbReference>
<keyword evidence="2" id="KW-0732">Signal</keyword>
<dbReference type="AlphaFoldDB" id="A0A7F5RI73"/>
<keyword evidence="1" id="KW-0812">Transmembrane</keyword>